<feature type="region of interest" description="Disordered" evidence="1">
    <location>
        <begin position="56"/>
        <end position="84"/>
    </location>
</feature>
<accession>A0A8T1DNI2</accession>
<feature type="compositionally biased region" description="Polar residues" evidence="1">
    <location>
        <begin position="63"/>
        <end position="75"/>
    </location>
</feature>
<comment type="caution">
    <text evidence="2">The sequence shown here is derived from an EMBL/GenBank/DDBJ whole genome shotgun (WGS) entry which is preliminary data.</text>
</comment>
<evidence type="ECO:0000313" key="2">
    <source>
        <dbReference type="EMBL" id="KAG2941289.1"/>
    </source>
</evidence>
<gene>
    <name evidence="2" type="ORF">PC115_g2058</name>
</gene>
<sequence>MHSPTTASRRVSKKTRNLLPTVNVTAHKPAQHPDYILAIKNGGFPEDFQQDLPSADSRLQCKGTDSSAAEVNRNGSKCRLRRRS</sequence>
<dbReference type="EMBL" id="RCMI01000028">
    <property type="protein sequence ID" value="KAG2941289.1"/>
    <property type="molecule type" value="Genomic_DNA"/>
</dbReference>
<evidence type="ECO:0000313" key="3">
    <source>
        <dbReference type="Proteomes" id="UP000774804"/>
    </source>
</evidence>
<dbReference type="AlphaFoldDB" id="A0A8T1DNI2"/>
<name>A0A8T1DNI2_9STRA</name>
<protein>
    <submittedName>
        <fullName evidence="2">Uncharacterized protein</fullName>
    </submittedName>
</protein>
<proteinExistence type="predicted"/>
<reference evidence="2" key="1">
    <citation type="submission" date="2018-10" db="EMBL/GenBank/DDBJ databases">
        <title>Effector identification in a new, highly contiguous assembly of the strawberry crown rot pathogen Phytophthora cactorum.</title>
        <authorList>
            <person name="Armitage A.D."/>
            <person name="Nellist C.F."/>
            <person name="Bates H."/>
            <person name="Vickerstaff R.J."/>
            <person name="Harrison R.J."/>
        </authorList>
    </citation>
    <scope>NUCLEOTIDE SEQUENCE</scope>
    <source>
        <strain evidence="2">4032</strain>
    </source>
</reference>
<organism evidence="2 3">
    <name type="scientific">Phytophthora cactorum</name>
    <dbReference type="NCBI Taxonomy" id="29920"/>
    <lineage>
        <taxon>Eukaryota</taxon>
        <taxon>Sar</taxon>
        <taxon>Stramenopiles</taxon>
        <taxon>Oomycota</taxon>
        <taxon>Peronosporomycetes</taxon>
        <taxon>Peronosporales</taxon>
        <taxon>Peronosporaceae</taxon>
        <taxon>Phytophthora</taxon>
    </lineage>
</organism>
<dbReference type="Proteomes" id="UP000774804">
    <property type="component" value="Unassembled WGS sequence"/>
</dbReference>
<evidence type="ECO:0000256" key="1">
    <source>
        <dbReference type="SAM" id="MobiDB-lite"/>
    </source>
</evidence>